<proteinExistence type="predicted"/>
<dbReference type="InterPro" id="IPR026956">
    <property type="entry name" value="D-ser_dehydrat-like_dom"/>
</dbReference>
<evidence type="ECO:0000313" key="2">
    <source>
        <dbReference type="EMBL" id="RSY79369.1"/>
    </source>
</evidence>
<dbReference type="Gene3D" id="2.40.37.20">
    <property type="entry name" value="D-serine dehydratase-like domain"/>
    <property type="match status" value="1"/>
</dbReference>
<dbReference type="SUPFAM" id="SSF51419">
    <property type="entry name" value="PLP-binding barrel"/>
    <property type="match status" value="1"/>
</dbReference>
<dbReference type="InterPro" id="IPR029066">
    <property type="entry name" value="PLP-binding_barrel"/>
</dbReference>
<dbReference type="AlphaFoldDB" id="A0A430FZV9"/>
<reference evidence="3" key="1">
    <citation type="submission" date="2018-07" db="EMBL/GenBank/DDBJ databases">
        <title>Genomic and Epidemiologic Investigation of an Indolent Hospital Outbreak.</title>
        <authorList>
            <person name="Johnson R.C."/>
            <person name="Deming C."/>
            <person name="Conlan S."/>
            <person name="Zellmer C.J."/>
            <person name="Michelin A.V."/>
            <person name="Lee-Lin S.-Q."/>
            <person name="Thomas P.J."/>
            <person name="Park M."/>
            <person name="Weingarten R.A."/>
            <person name="Less J."/>
            <person name="Dekker J.P."/>
            <person name="Frank K.M."/>
            <person name="Musser K.A."/>
            <person name="Mcquiston J.R."/>
            <person name="Henderson D.K."/>
            <person name="Lau A.F."/>
            <person name="Palmore T.N."/>
            <person name="Segre J.A."/>
        </authorList>
    </citation>
    <scope>NUCLEOTIDE SEQUENCE [LARGE SCALE GENOMIC DNA]</scope>
    <source>
        <strain evidence="3">SK-CDC1_0717</strain>
    </source>
</reference>
<name>A0A430FZV9_9SPHN</name>
<dbReference type="EMBL" id="QQYZ01000020">
    <property type="protein sequence ID" value="RSY79369.1"/>
    <property type="molecule type" value="Genomic_DNA"/>
</dbReference>
<dbReference type="Pfam" id="PF14031">
    <property type="entry name" value="D-ser_dehydrat"/>
    <property type="match status" value="1"/>
</dbReference>
<dbReference type="InterPro" id="IPR051466">
    <property type="entry name" value="D-amino_acid_metab_enzyme"/>
</dbReference>
<dbReference type="Gene3D" id="3.20.20.10">
    <property type="entry name" value="Alanine racemase"/>
    <property type="match status" value="1"/>
</dbReference>
<feature type="domain" description="D-serine dehydratase-like" evidence="1">
    <location>
        <begin position="317"/>
        <end position="419"/>
    </location>
</feature>
<dbReference type="RefSeq" id="WP_126005327.1">
    <property type="nucleotide sequence ID" value="NZ_QQYZ01000020.1"/>
</dbReference>
<organism evidence="2 3">
    <name type="scientific">Sphingomonas koreensis</name>
    <dbReference type="NCBI Taxonomy" id="93064"/>
    <lineage>
        <taxon>Bacteria</taxon>
        <taxon>Pseudomonadati</taxon>
        <taxon>Pseudomonadota</taxon>
        <taxon>Alphaproteobacteria</taxon>
        <taxon>Sphingomonadales</taxon>
        <taxon>Sphingomonadaceae</taxon>
        <taxon>Sphingomonas</taxon>
    </lineage>
</organism>
<dbReference type="Proteomes" id="UP000287746">
    <property type="component" value="Unassembled WGS sequence"/>
</dbReference>
<dbReference type="InterPro" id="IPR042208">
    <property type="entry name" value="D-ser_dehydrat-like_sf"/>
</dbReference>
<evidence type="ECO:0000313" key="3">
    <source>
        <dbReference type="Proteomes" id="UP000287746"/>
    </source>
</evidence>
<protein>
    <recommendedName>
        <fullName evidence="1">D-serine dehydratase-like domain-containing protein</fullName>
    </recommendedName>
</protein>
<accession>A0A430FZV9</accession>
<dbReference type="PANTHER" id="PTHR28004:SF8">
    <property type="entry name" value="D-SERINE DEAMINASE"/>
    <property type="match status" value="1"/>
</dbReference>
<gene>
    <name evidence="2" type="ORF">DAH66_17550</name>
</gene>
<dbReference type="PANTHER" id="PTHR28004">
    <property type="entry name" value="ZGC:162816-RELATED"/>
    <property type="match status" value="1"/>
</dbReference>
<dbReference type="SMART" id="SM01119">
    <property type="entry name" value="D-ser_dehydrat"/>
    <property type="match status" value="1"/>
</dbReference>
<evidence type="ECO:0000259" key="1">
    <source>
        <dbReference type="SMART" id="SM01119"/>
    </source>
</evidence>
<sequence>MALDLAFALDVALPPGTKGLPAVPPGFTLADIAGAGWNVLAGDLPMPVAILKRSALDANIAAMQAYAARHGASLAPHGKTSMSPQLFARQLDAGAWGITVATAAHAALCDRAGAQRILIANQLAGEAEVALVATLAARSPDRAFHVLVDSAEGAALLQQGFERAGGGARIRVLIELGHAGGRTGVRSVEQGVALARTVVGLDRLTLVGIEGYEGLMVGDDPAADAQRVDAYLEQLVALLAAVRGEGLFAGDRILLTAGGSAYYDLVARRFGALDDGAVDLLLRSGCYVTHDTGFYARHRANAQSRAALGPPPRLVNALEVWTRVQSMPEPGLAILTAGKRDLSYDIELPRPIAFLAAGAVHAPQPIEGWQISALSDQHAFLVRDSGGEATPLQIGDLIGLGISHPCTTFDKWQVLFEVSDDYAVIGGLKTFF</sequence>
<comment type="caution">
    <text evidence="2">The sequence shown here is derived from an EMBL/GenBank/DDBJ whole genome shotgun (WGS) entry which is preliminary data.</text>
</comment>